<dbReference type="SUPFAM" id="SSF50911">
    <property type="entry name" value="Mannose 6-phosphate receptor domain"/>
    <property type="match status" value="1"/>
</dbReference>
<comment type="caution">
    <text evidence="8">The sequence shown here is derived from an EMBL/GenBank/DDBJ whole genome shotgun (WGS) entry which is preliminary data.</text>
</comment>
<dbReference type="Proteomes" id="UP000242877">
    <property type="component" value="Unassembled WGS sequence"/>
</dbReference>
<keyword evidence="3" id="KW-0256">Endoplasmic reticulum</keyword>
<evidence type="ECO:0000256" key="4">
    <source>
        <dbReference type="ARBA" id="ARBA00023157"/>
    </source>
</evidence>
<dbReference type="PANTHER" id="PTHR12630">
    <property type="entry name" value="N-LINKED OLIGOSACCHARIDE PROCESSING"/>
    <property type="match status" value="1"/>
</dbReference>
<organism evidence="8 9">
    <name type="scientific">Ascosphaera apis ARSEF 7405</name>
    <dbReference type="NCBI Taxonomy" id="392613"/>
    <lineage>
        <taxon>Eukaryota</taxon>
        <taxon>Fungi</taxon>
        <taxon>Dikarya</taxon>
        <taxon>Ascomycota</taxon>
        <taxon>Pezizomycotina</taxon>
        <taxon>Eurotiomycetes</taxon>
        <taxon>Eurotiomycetidae</taxon>
        <taxon>Onygenales</taxon>
        <taxon>Ascosphaeraceae</taxon>
        <taxon>Ascosphaera</taxon>
    </lineage>
</organism>
<dbReference type="InterPro" id="IPR036607">
    <property type="entry name" value="PRKCSH"/>
</dbReference>
<feature type="domain" description="MRH" evidence="7">
    <location>
        <begin position="360"/>
        <end position="499"/>
    </location>
</feature>
<dbReference type="InterPro" id="IPR036055">
    <property type="entry name" value="LDL_receptor-like_sf"/>
</dbReference>
<feature type="coiled-coil region" evidence="5">
    <location>
        <begin position="192"/>
        <end position="286"/>
    </location>
</feature>
<dbReference type="Pfam" id="PF13015">
    <property type="entry name" value="PRKCSH_1"/>
    <property type="match status" value="1"/>
</dbReference>
<keyword evidence="2 6" id="KW-0732">Signal</keyword>
<keyword evidence="9" id="KW-1185">Reference proteome</keyword>
<dbReference type="PROSITE" id="PS51914">
    <property type="entry name" value="MRH"/>
    <property type="match status" value="1"/>
</dbReference>
<dbReference type="OrthoDB" id="4204683at2759"/>
<dbReference type="GO" id="GO:0017177">
    <property type="term" value="C:glucosidase II complex"/>
    <property type="evidence" value="ECO:0007669"/>
    <property type="project" value="TreeGrafter"/>
</dbReference>
<dbReference type="SUPFAM" id="SSF57424">
    <property type="entry name" value="LDL receptor-like module"/>
    <property type="match status" value="1"/>
</dbReference>
<dbReference type="InterPro" id="IPR028146">
    <property type="entry name" value="PRKCSH_N"/>
</dbReference>
<evidence type="ECO:0000259" key="7">
    <source>
        <dbReference type="PROSITE" id="PS51914"/>
    </source>
</evidence>
<dbReference type="GO" id="GO:0006491">
    <property type="term" value="P:N-glycan processing"/>
    <property type="evidence" value="ECO:0007669"/>
    <property type="project" value="TreeGrafter"/>
</dbReference>
<reference evidence="8 9" key="1">
    <citation type="journal article" date="2016" name="Genome Biol. Evol.">
        <title>Divergent and convergent evolution of fungal pathogenicity.</title>
        <authorList>
            <person name="Shang Y."/>
            <person name="Xiao G."/>
            <person name="Zheng P."/>
            <person name="Cen K."/>
            <person name="Zhan S."/>
            <person name="Wang C."/>
        </authorList>
    </citation>
    <scope>NUCLEOTIDE SEQUENCE [LARGE SCALE GENOMIC DNA]</scope>
    <source>
        <strain evidence="8 9">ARSEF 7405</strain>
    </source>
</reference>
<evidence type="ECO:0000256" key="1">
    <source>
        <dbReference type="ARBA" id="ARBA00022387"/>
    </source>
</evidence>
<dbReference type="PANTHER" id="PTHR12630:SF1">
    <property type="entry name" value="GLUCOSIDASE 2 SUBUNIT BETA"/>
    <property type="match status" value="1"/>
</dbReference>
<evidence type="ECO:0000256" key="3">
    <source>
        <dbReference type="ARBA" id="ARBA00022824"/>
    </source>
</evidence>
<feature type="signal peptide" evidence="6">
    <location>
        <begin position="1"/>
        <end position="23"/>
    </location>
</feature>
<protein>
    <recommendedName>
        <fullName evidence="1">Glucosidase 2 subunit beta</fullName>
    </recommendedName>
</protein>
<accession>A0A168AJ59</accession>
<name>A0A168AJ59_9EURO</name>
<evidence type="ECO:0000256" key="2">
    <source>
        <dbReference type="ARBA" id="ARBA00022729"/>
    </source>
</evidence>
<proteinExistence type="predicted"/>
<evidence type="ECO:0000256" key="5">
    <source>
        <dbReference type="SAM" id="Coils"/>
    </source>
</evidence>
<evidence type="ECO:0000313" key="8">
    <source>
        <dbReference type="EMBL" id="KZZ93987.1"/>
    </source>
</evidence>
<dbReference type="InterPro" id="IPR039794">
    <property type="entry name" value="Gtb1-like"/>
</dbReference>
<keyword evidence="5" id="KW-0175">Coiled coil</keyword>
<dbReference type="Gene3D" id="2.70.130.10">
    <property type="entry name" value="Mannose-6-phosphate receptor binding domain"/>
    <property type="match status" value="1"/>
</dbReference>
<sequence length="517" mass="57257">MTYSNKWLFFLGIAICSASSAAAGNDSPSRPRGVGPEFAKYYKDPSTFTCISHPDIKIPFSAVNDDYCDCPDGSDEPGTSACSYLSHLSPVVKDGNLDLNGERKLALPGFYCANKGHRPSYISHLRVNDGVCDYDLCCDGSDEWAHPGGLKCENKCASIGAEWRKEEAKRQKSMSIALQKRKELAAQASLLRLEVESKIAALENDIKDAQARVEVLQVKLEAVRAEERLKSKNEKKVKSKAAELAGEAKQRIESLRQALIDAQRQRDESRAQAAEAELILSNLKQEYNPNFNDEGVKRAVRSYEDYAAKYTTETSMDFDRENEISEIAKADDAEHGIDFEKWENEEEATPRTGLVACIPDSIYNFASEKWSPIKSKLINTGLLADDTNDLGESKAVEKVLDAVHDAEATKSKKGGSNSNMGNFEGFTTVTVDEVTESGKVEAVERVGLQYRNGAHCWNGPNRSTLVVLKCGEKDEILKVNEDEKCVYSMQVTTPAVCEYPPVKEEQKEEGEQVKDEL</sequence>
<dbReference type="VEuPathDB" id="FungiDB:AAP_02080"/>
<dbReference type="InterPro" id="IPR009011">
    <property type="entry name" value="Man6P_isomerase_rcpt-bd_dom_sf"/>
</dbReference>
<dbReference type="AlphaFoldDB" id="A0A168AJ59"/>
<gene>
    <name evidence="8" type="ORF">AAP_02080</name>
</gene>
<dbReference type="Pfam" id="PF12999">
    <property type="entry name" value="PRKCSH-like"/>
    <property type="match status" value="2"/>
</dbReference>
<dbReference type="EMBL" id="AZGZ01000007">
    <property type="protein sequence ID" value="KZZ93987.1"/>
    <property type="molecule type" value="Genomic_DNA"/>
</dbReference>
<evidence type="ECO:0000313" key="9">
    <source>
        <dbReference type="Proteomes" id="UP000242877"/>
    </source>
</evidence>
<feature type="chain" id="PRO_5007895334" description="Glucosidase 2 subunit beta" evidence="6">
    <location>
        <begin position="24"/>
        <end position="517"/>
    </location>
</feature>
<evidence type="ECO:0000256" key="6">
    <source>
        <dbReference type="SAM" id="SignalP"/>
    </source>
</evidence>
<keyword evidence="4" id="KW-1015">Disulfide bond</keyword>
<dbReference type="InterPro" id="IPR044865">
    <property type="entry name" value="MRH_dom"/>
</dbReference>